<dbReference type="STRING" id="296587.C1E2I9"/>
<dbReference type="PANTHER" id="PTHR39490:SF13">
    <property type="entry name" value="FYVE-TYPE DOMAIN-CONTAINING PROTEIN"/>
    <property type="match status" value="1"/>
</dbReference>
<dbReference type="Gene3D" id="3.30.40.10">
    <property type="entry name" value="Zinc/RING finger domain, C3HC4 (zinc finger)"/>
    <property type="match status" value="1"/>
</dbReference>
<accession>C1E2I9</accession>
<feature type="domain" description="FYVE-type" evidence="7">
    <location>
        <begin position="71"/>
        <end position="130"/>
    </location>
</feature>
<dbReference type="GeneID" id="8241855"/>
<keyword evidence="9" id="KW-1185">Reference proteome</keyword>
<feature type="compositionally biased region" description="Low complexity" evidence="6">
    <location>
        <begin position="179"/>
        <end position="195"/>
    </location>
</feature>
<dbReference type="SMART" id="SM00064">
    <property type="entry name" value="FYVE"/>
    <property type="match status" value="1"/>
</dbReference>
<evidence type="ECO:0000313" key="8">
    <source>
        <dbReference type="EMBL" id="ACO62353.1"/>
    </source>
</evidence>
<reference evidence="8 9" key="1">
    <citation type="journal article" date="2009" name="Science">
        <title>Green evolution and dynamic adaptations revealed by genomes of the marine picoeukaryotes Micromonas.</title>
        <authorList>
            <person name="Worden A.Z."/>
            <person name="Lee J.H."/>
            <person name="Mock T."/>
            <person name="Rouze P."/>
            <person name="Simmons M.P."/>
            <person name="Aerts A.L."/>
            <person name="Allen A.E."/>
            <person name="Cuvelier M.L."/>
            <person name="Derelle E."/>
            <person name="Everett M.V."/>
            <person name="Foulon E."/>
            <person name="Grimwood J."/>
            <person name="Gundlach H."/>
            <person name="Henrissat B."/>
            <person name="Napoli C."/>
            <person name="McDonald S.M."/>
            <person name="Parker M.S."/>
            <person name="Rombauts S."/>
            <person name="Salamov A."/>
            <person name="Von Dassow P."/>
            <person name="Badger J.H."/>
            <person name="Coutinho P.M."/>
            <person name="Demir E."/>
            <person name="Dubchak I."/>
            <person name="Gentemann C."/>
            <person name="Eikrem W."/>
            <person name="Gready J.E."/>
            <person name="John U."/>
            <person name="Lanier W."/>
            <person name="Lindquist E.A."/>
            <person name="Lucas S."/>
            <person name="Mayer K.F."/>
            <person name="Moreau H."/>
            <person name="Not F."/>
            <person name="Otillar R."/>
            <person name="Panaud O."/>
            <person name="Pangilinan J."/>
            <person name="Paulsen I."/>
            <person name="Piegu B."/>
            <person name="Poliakov A."/>
            <person name="Robbens S."/>
            <person name="Schmutz J."/>
            <person name="Toulza E."/>
            <person name="Wyss T."/>
            <person name="Zelensky A."/>
            <person name="Zhou K."/>
            <person name="Armbrust E.V."/>
            <person name="Bhattacharya D."/>
            <person name="Goodenough U.W."/>
            <person name="Van de Peer Y."/>
            <person name="Grigoriev I.V."/>
        </authorList>
    </citation>
    <scope>NUCLEOTIDE SEQUENCE [LARGE SCALE GENOMIC DNA]</scope>
    <source>
        <strain evidence="9">RCC299 / NOUM17</strain>
    </source>
</reference>
<dbReference type="PROSITE" id="PS50178">
    <property type="entry name" value="ZF_FYVE"/>
    <property type="match status" value="1"/>
</dbReference>
<gene>
    <name evidence="8" type="ORF">MICPUN_57259</name>
</gene>
<organism evidence="8 9">
    <name type="scientific">Micromonas commoda (strain RCC299 / NOUM17 / CCMP2709)</name>
    <name type="common">Picoplanktonic green alga</name>
    <dbReference type="NCBI Taxonomy" id="296587"/>
    <lineage>
        <taxon>Eukaryota</taxon>
        <taxon>Viridiplantae</taxon>
        <taxon>Chlorophyta</taxon>
        <taxon>Mamiellophyceae</taxon>
        <taxon>Mamiellales</taxon>
        <taxon>Mamiellaceae</taxon>
        <taxon>Micromonas</taxon>
    </lineage>
</organism>
<dbReference type="InterPro" id="IPR000306">
    <property type="entry name" value="Znf_FYVE"/>
</dbReference>
<feature type="region of interest" description="Disordered" evidence="6">
    <location>
        <begin position="1"/>
        <end position="30"/>
    </location>
</feature>
<evidence type="ECO:0000256" key="5">
    <source>
        <dbReference type="SAM" id="Coils"/>
    </source>
</evidence>
<dbReference type="InParanoid" id="C1E2I9"/>
<sequence>MGVGTPNARSPSSPGTPGTPRTPSEDGEGPRLRQRFAMGAALGLGGAKHAQLCRDHWLPDKDASACMDDSCGVPFTLLNRRHHCRCCGDIFCNRCVSVRLMLDARTAVPTARVEHGVEGRVCFQCYERAIRGQASIVAEMRNLDLVPTHTVATSPMTSRTTTTTTTPASRRTSPRATHHSSTPSTPTDSSSPVAAEDETAALLAATPTTPEQMRTVGADELRGLVTRYNRALRDQQRLTEEAKEAAEEAERGRRTVEGELALARAQVKRMGALWEELTNARRELERTRTTSVGQGGSRCGLLAAAECLGDEDAEWSTRLVWHDTTDETTGETSSTFEGHSSDAVGNLGGNLGVRDDDGDESSWRGGLVVADPAVGTVTRVGHDRISSATSAFDDATGHSVFRVTYRDISGWERGLTCRVDGVVAANRWARELGQRVLEREARGPAHSASL</sequence>
<proteinExistence type="predicted"/>
<evidence type="ECO:0000256" key="3">
    <source>
        <dbReference type="ARBA" id="ARBA00022833"/>
    </source>
</evidence>
<evidence type="ECO:0000256" key="1">
    <source>
        <dbReference type="ARBA" id="ARBA00022723"/>
    </source>
</evidence>
<evidence type="ECO:0000256" key="2">
    <source>
        <dbReference type="ARBA" id="ARBA00022771"/>
    </source>
</evidence>
<keyword evidence="5" id="KW-0175">Coiled coil</keyword>
<dbReference type="InterPro" id="IPR011011">
    <property type="entry name" value="Znf_FYVE_PHD"/>
</dbReference>
<dbReference type="EMBL" id="CP001324">
    <property type="protein sequence ID" value="ACO62353.1"/>
    <property type="molecule type" value="Genomic_DNA"/>
</dbReference>
<feature type="region of interest" description="Disordered" evidence="6">
    <location>
        <begin position="325"/>
        <end position="359"/>
    </location>
</feature>
<dbReference type="KEGG" id="mis:MICPUN_57259"/>
<dbReference type="AlphaFoldDB" id="C1E2I9"/>
<dbReference type="PANTHER" id="PTHR39490">
    <property type="entry name" value="ARRESTIN DOMAIN-CONTAINING PROTEIN D"/>
    <property type="match status" value="1"/>
</dbReference>
<dbReference type="InterPro" id="IPR017455">
    <property type="entry name" value="Znf_FYVE-rel"/>
</dbReference>
<dbReference type="InterPro" id="IPR013083">
    <property type="entry name" value="Znf_RING/FYVE/PHD"/>
</dbReference>
<dbReference type="Pfam" id="PF01363">
    <property type="entry name" value="FYVE"/>
    <property type="match status" value="1"/>
</dbReference>
<feature type="compositionally biased region" description="Low complexity" evidence="6">
    <location>
        <begin position="152"/>
        <end position="171"/>
    </location>
</feature>
<dbReference type="GO" id="GO:0008270">
    <property type="term" value="F:zinc ion binding"/>
    <property type="evidence" value="ECO:0007669"/>
    <property type="project" value="UniProtKB-KW"/>
</dbReference>
<dbReference type="Proteomes" id="UP000002009">
    <property type="component" value="Chromosome 3"/>
</dbReference>
<protein>
    <recommendedName>
        <fullName evidence="7">FYVE-type domain-containing protein</fullName>
    </recommendedName>
</protein>
<dbReference type="RefSeq" id="XP_002501095.1">
    <property type="nucleotide sequence ID" value="XM_002501049.1"/>
</dbReference>
<dbReference type="eggNOG" id="KOG1729">
    <property type="taxonomic scope" value="Eukaryota"/>
</dbReference>
<keyword evidence="1" id="KW-0479">Metal-binding</keyword>
<evidence type="ECO:0000256" key="6">
    <source>
        <dbReference type="SAM" id="MobiDB-lite"/>
    </source>
</evidence>
<evidence type="ECO:0000313" key="9">
    <source>
        <dbReference type="Proteomes" id="UP000002009"/>
    </source>
</evidence>
<feature type="compositionally biased region" description="Low complexity" evidence="6">
    <location>
        <begin position="9"/>
        <end position="22"/>
    </location>
</feature>
<keyword evidence="2 4" id="KW-0863">Zinc-finger</keyword>
<keyword evidence="3" id="KW-0862">Zinc</keyword>
<dbReference type="SUPFAM" id="SSF57903">
    <property type="entry name" value="FYVE/PHD zinc finger"/>
    <property type="match status" value="1"/>
</dbReference>
<dbReference type="InterPro" id="IPR052113">
    <property type="entry name" value="FYVE-type_Zinc_Finger"/>
</dbReference>
<dbReference type="OrthoDB" id="443981at2759"/>
<name>C1E2I9_MICCC</name>
<evidence type="ECO:0000256" key="4">
    <source>
        <dbReference type="PROSITE-ProRule" id="PRU00091"/>
    </source>
</evidence>
<evidence type="ECO:0000259" key="7">
    <source>
        <dbReference type="PROSITE" id="PS50178"/>
    </source>
</evidence>
<feature type="region of interest" description="Disordered" evidence="6">
    <location>
        <begin position="149"/>
        <end position="195"/>
    </location>
</feature>
<feature type="coiled-coil region" evidence="5">
    <location>
        <begin position="228"/>
        <end position="266"/>
    </location>
</feature>